<dbReference type="RefSeq" id="WP_173199794.1">
    <property type="nucleotide sequence ID" value="NZ_JABFCX010000003.1"/>
</dbReference>
<feature type="transmembrane region" description="Helical" evidence="1">
    <location>
        <begin position="6"/>
        <end position="25"/>
    </location>
</feature>
<dbReference type="Pfam" id="PF04402">
    <property type="entry name" value="SIMPL"/>
    <property type="match status" value="1"/>
</dbReference>
<protein>
    <submittedName>
        <fullName evidence="2">SIMPL domain-containing protein</fullName>
    </submittedName>
</protein>
<evidence type="ECO:0000313" key="3">
    <source>
        <dbReference type="Proteomes" id="UP000536835"/>
    </source>
</evidence>
<comment type="caution">
    <text evidence="2">The sequence shown here is derived from an EMBL/GenBank/DDBJ whole genome shotgun (WGS) entry which is preliminary data.</text>
</comment>
<keyword evidence="1" id="KW-1133">Transmembrane helix</keyword>
<gene>
    <name evidence="2" type="ORF">HK107_11250</name>
</gene>
<organism evidence="2 3">
    <name type="scientific">Parvularcula mediterranea</name>
    <dbReference type="NCBI Taxonomy" id="2732508"/>
    <lineage>
        <taxon>Bacteria</taxon>
        <taxon>Pseudomonadati</taxon>
        <taxon>Pseudomonadota</taxon>
        <taxon>Alphaproteobacteria</taxon>
        <taxon>Parvularculales</taxon>
        <taxon>Parvularculaceae</taxon>
        <taxon>Parvularcula</taxon>
    </lineage>
</organism>
<dbReference type="InterPro" id="IPR007497">
    <property type="entry name" value="SIMPL/DUF541"/>
</dbReference>
<dbReference type="AlphaFoldDB" id="A0A7Y3RMS1"/>
<dbReference type="Gene3D" id="3.30.110.170">
    <property type="entry name" value="Protein of unknown function (DUF541), domain 1"/>
    <property type="match status" value="1"/>
</dbReference>
<keyword evidence="1" id="KW-0472">Membrane</keyword>
<dbReference type="Proteomes" id="UP000536835">
    <property type="component" value="Unassembled WGS sequence"/>
</dbReference>
<reference evidence="2 3" key="1">
    <citation type="submission" date="2020-05" db="EMBL/GenBank/DDBJ databases">
        <title>Parvularcula mediterraneae sp. nov., isolated from polypropylene straw from shallow seawater of the seashore of Laganas in Zakynthos island, Greece.</title>
        <authorList>
            <person name="Szabo I."/>
            <person name="Al-Omari J."/>
            <person name="Rado J."/>
            <person name="Szerdahelyi G.S."/>
        </authorList>
    </citation>
    <scope>NUCLEOTIDE SEQUENCE [LARGE SCALE GENOMIC DNA]</scope>
    <source>
        <strain evidence="2 3">ZS-1/3</strain>
    </source>
</reference>
<evidence type="ECO:0000256" key="1">
    <source>
        <dbReference type="SAM" id="Phobius"/>
    </source>
</evidence>
<accession>A0A7Y3RMS1</accession>
<sequence>MKINGFWAGLGAGAVIALLAITGWLPNPPWDKGSKPKGSKEMTVYSDALILLPAEGFIASAELSGYGTSQEEAVASLSGQLSALRSELGRLEGLESLSFEADELDVQGYKQQRCEGVDGSDQRRRLDSCPPSRYVASVLLAVTAAPAREMGNVIALGTDLTDGDFSFDQYIMIDQIDGRARAIEKAIATARAEAEVLSAASGLKLGRVLEVDPQGAAPSEEYDMAEDDVIVVSASRIAPKYELDLDDPKLPIEVSLGVTFAVEPIDEE</sequence>
<evidence type="ECO:0000313" key="2">
    <source>
        <dbReference type="EMBL" id="NNU16894.1"/>
    </source>
</evidence>
<dbReference type="EMBL" id="JABFCX010000003">
    <property type="protein sequence ID" value="NNU16894.1"/>
    <property type="molecule type" value="Genomic_DNA"/>
</dbReference>
<name>A0A7Y3RMS1_9PROT</name>
<proteinExistence type="predicted"/>
<keyword evidence="1" id="KW-0812">Transmembrane</keyword>
<keyword evidence="3" id="KW-1185">Reference proteome</keyword>